<evidence type="ECO:0000313" key="2">
    <source>
        <dbReference type="EMBL" id="PYC78849.1"/>
    </source>
</evidence>
<dbReference type="GO" id="GO:0016706">
    <property type="term" value="F:2-oxoglutarate-dependent dioxygenase activity"/>
    <property type="evidence" value="ECO:0007669"/>
    <property type="project" value="UniProtKB-ARBA"/>
</dbReference>
<organism evidence="2 3">
    <name type="scientific">Streptomyces tateyamensis</name>
    <dbReference type="NCBI Taxonomy" id="565073"/>
    <lineage>
        <taxon>Bacteria</taxon>
        <taxon>Bacillati</taxon>
        <taxon>Actinomycetota</taxon>
        <taxon>Actinomycetes</taxon>
        <taxon>Kitasatosporales</taxon>
        <taxon>Streptomycetaceae</taxon>
        <taxon>Streptomyces</taxon>
    </lineage>
</organism>
<dbReference type="GO" id="GO:0005506">
    <property type="term" value="F:iron ion binding"/>
    <property type="evidence" value="ECO:0007669"/>
    <property type="project" value="UniProtKB-ARBA"/>
</dbReference>
<evidence type="ECO:0000313" key="3">
    <source>
        <dbReference type="Proteomes" id="UP000248039"/>
    </source>
</evidence>
<protein>
    <submittedName>
        <fullName evidence="2">Phytanoyl-CoA dioxygenase</fullName>
    </submittedName>
</protein>
<accession>A0A2V4NRC1</accession>
<comment type="caution">
    <text evidence="2">The sequence shown here is derived from an EMBL/GenBank/DDBJ whole genome shotgun (WGS) entry which is preliminary data.</text>
</comment>
<dbReference type="AlphaFoldDB" id="A0A2V4NRC1"/>
<reference evidence="2 3" key="1">
    <citation type="submission" date="2018-03" db="EMBL/GenBank/DDBJ databases">
        <title>Bioinformatic expansion and discovery of thiopeptide antibiotics.</title>
        <authorList>
            <person name="Schwalen C.J."/>
            <person name="Hudson G.A."/>
            <person name="Mitchell D.A."/>
        </authorList>
    </citation>
    <scope>NUCLEOTIDE SEQUENCE [LARGE SCALE GENOMIC DNA]</scope>
    <source>
        <strain evidence="2 3">ATCC 21389</strain>
    </source>
</reference>
<dbReference type="PANTHER" id="PTHR20883:SF48">
    <property type="entry name" value="ECTOINE DIOXYGENASE"/>
    <property type="match status" value="1"/>
</dbReference>
<sequence>MTDLTTELTTELTAELTTEPATELTAPRFTLTEQEAALLPSNGEVLGYLKHGWYLSRRLFSDAELDTLQAATESYYAGLKDRELPLRPPNLAAWTPADGEVQRHNDYVHYESEAIREILCKPLLGAVAARLAQAEQIRVFQATLILKPPNPAEPSNLVPWHFDKHYWQTSTSQRMLTAFIPFHDCGTEQGTITMVDGSHQWQELPGGDDSSRHFARRDRSELEELLARNAEFNGAEVTRIPVQIPRGHVSFHHCRTYHGSGPNLASHPRRAVSLHLQDGGNRYRPFRRPDGTPVVYNHDVLVRRTADGQPDYADPAYCPVVWQEPR</sequence>
<feature type="region of interest" description="Disordered" evidence="1">
    <location>
        <begin position="1"/>
        <end position="20"/>
    </location>
</feature>
<keyword evidence="2" id="KW-0223">Dioxygenase</keyword>
<name>A0A2V4NRC1_9ACTN</name>
<dbReference type="SUPFAM" id="SSF51197">
    <property type="entry name" value="Clavaminate synthase-like"/>
    <property type="match status" value="1"/>
</dbReference>
<dbReference type="Gene3D" id="2.60.120.620">
    <property type="entry name" value="q2cbj1_9rhob like domain"/>
    <property type="match status" value="1"/>
</dbReference>
<gene>
    <name evidence="2" type="ORF">C7C46_15130</name>
</gene>
<evidence type="ECO:0000256" key="1">
    <source>
        <dbReference type="SAM" id="MobiDB-lite"/>
    </source>
</evidence>
<dbReference type="InterPro" id="IPR008775">
    <property type="entry name" value="Phytyl_CoA_dOase-like"/>
</dbReference>
<dbReference type="EMBL" id="PYBW01000047">
    <property type="protein sequence ID" value="PYC78849.1"/>
    <property type="molecule type" value="Genomic_DNA"/>
</dbReference>
<keyword evidence="3" id="KW-1185">Reference proteome</keyword>
<keyword evidence="2" id="KW-0560">Oxidoreductase</keyword>
<dbReference type="OrthoDB" id="9814777at2"/>
<dbReference type="Proteomes" id="UP000248039">
    <property type="component" value="Unassembled WGS sequence"/>
</dbReference>
<dbReference type="RefSeq" id="WP_110669860.1">
    <property type="nucleotide sequence ID" value="NZ_PYBW01000047.1"/>
</dbReference>
<dbReference type="PANTHER" id="PTHR20883">
    <property type="entry name" value="PHYTANOYL-COA DIOXYGENASE DOMAIN CONTAINING 1"/>
    <property type="match status" value="1"/>
</dbReference>
<proteinExistence type="predicted"/>
<dbReference type="Pfam" id="PF05721">
    <property type="entry name" value="PhyH"/>
    <property type="match status" value="1"/>
</dbReference>